<dbReference type="InterPro" id="IPR027417">
    <property type="entry name" value="P-loop_NTPase"/>
</dbReference>
<proteinExistence type="predicted"/>
<protein>
    <submittedName>
        <fullName evidence="3">Terminase large subunit</fullName>
    </submittedName>
</protein>
<name>A0ABQ6LK35_9RHOB</name>
<keyword evidence="4" id="KW-1185">Reference proteome</keyword>
<sequence length="569" mass="62506">MPLDTGWDLSCPDWWERLQAGRSPIPDLPIDRKAAARALDVFGGLRLPDVPPYPTLDEACAPWVRDIVAAAFGSVDRKSGLRHVGELFVLVPKKNGKSTIAAAMALTFMLLNKRRNARLLIIGPRQKIAQTAFDQAKGMIEADPEGFLQERFDVRAYRKEIACRVTGAVLEIRTFDTDVLTGGIPVFCLLDEIHELGERHDAADVLAEVRGGMITFPQSLFVMITTQSKRPPEGIFKAELARARRIRDREWTEATRMLPVIYEFPAEMQLDETRPWADPENWHLVNPSMGRSFDLARLRTEFARAREDGPAEISTWGSKHLNVEIGIALHADRWVGADFWEGAARPGLDLEAILASSDVCTVGIDGGGLDDLLGLAVLGRHAETRAWQLWAHAWAKPIVLERRKEIAPKLRDLERAGDVTICKTPTQDKEELVEIVRQVQEARRLPRQQGIGLDTAEAPTFVQALGAAGFAQPQLCGVRQGGWLNGAIKAAERGLADGSMVHGGQGLMAWCVGNAKAELSGNATKITKAGTGKAKIDPLIAAFNAVELMARNPEAETDVAEMLKTRGLL</sequence>
<evidence type="ECO:0000313" key="4">
    <source>
        <dbReference type="Proteomes" id="UP001239909"/>
    </source>
</evidence>
<evidence type="ECO:0000259" key="2">
    <source>
        <dbReference type="Pfam" id="PF20441"/>
    </source>
</evidence>
<dbReference type="InterPro" id="IPR005021">
    <property type="entry name" value="Terminase_largesu-like"/>
</dbReference>
<comment type="caution">
    <text evidence="3">The sequence shown here is derived from an EMBL/GenBank/DDBJ whole genome shotgun (WGS) entry which is preliminary data.</text>
</comment>
<evidence type="ECO:0000313" key="3">
    <source>
        <dbReference type="EMBL" id="GMG82595.1"/>
    </source>
</evidence>
<organism evidence="3 4">
    <name type="scientific">Paralimibaculum aggregatum</name>
    <dbReference type="NCBI Taxonomy" id="3036245"/>
    <lineage>
        <taxon>Bacteria</taxon>
        <taxon>Pseudomonadati</taxon>
        <taxon>Pseudomonadota</taxon>
        <taxon>Alphaproteobacteria</taxon>
        <taxon>Rhodobacterales</taxon>
        <taxon>Paracoccaceae</taxon>
        <taxon>Paralimibaculum</taxon>
    </lineage>
</organism>
<dbReference type="InterPro" id="IPR046462">
    <property type="entry name" value="TerL_nuclease"/>
</dbReference>
<dbReference type="Proteomes" id="UP001239909">
    <property type="component" value="Unassembled WGS sequence"/>
</dbReference>
<reference evidence="3 4" key="1">
    <citation type="submission" date="2023-04" db="EMBL/GenBank/DDBJ databases">
        <title>Marinoamorphus aggregata gen. nov., sp. Nov., isolate from tissue of brittle star Ophioplocus japonicus.</title>
        <authorList>
            <person name="Kawano K."/>
            <person name="Sawayama S."/>
            <person name="Nakagawa S."/>
        </authorList>
    </citation>
    <scope>NUCLEOTIDE SEQUENCE [LARGE SCALE GENOMIC DNA]</scope>
    <source>
        <strain evidence="3 4">NKW23</strain>
    </source>
</reference>
<dbReference type="EMBL" id="BSYI01000011">
    <property type="protein sequence ID" value="GMG82595.1"/>
    <property type="molecule type" value="Genomic_DNA"/>
</dbReference>
<dbReference type="RefSeq" id="WP_285671379.1">
    <property type="nucleotide sequence ID" value="NZ_BSYI01000011.1"/>
</dbReference>
<feature type="domain" description="Terminase large subunit-like endonuclease" evidence="2">
    <location>
        <begin position="270"/>
        <end position="548"/>
    </location>
</feature>
<gene>
    <name evidence="3" type="ORF">LNKW23_18080</name>
</gene>
<accession>A0ABQ6LK35</accession>
<dbReference type="PANTHER" id="PTHR41287:SF1">
    <property type="entry name" value="PROTEIN YMFN"/>
    <property type="match status" value="1"/>
</dbReference>
<dbReference type="PANTHER" id="PTHR41287">
    <property type="match status" value="1"/>
</dbReference>
<evidence type="ECO:0000259" key="1">
    <source>
        <dbReference type="Pfam" id="PF03354"/>
    </source>
</evidence>
<feature type="domain" description="Terminase large subunit-like ATPase" evidence="1">
    <location>
        <begin position="62"/>
        <end position="228"/>
    </location>
</feature>
<dbReference type="Pfam" id="PF03354">
    <property type="entry name" value="TerL_ATPase"/>
    <property type="match status" value="1"/>
</dbReference>
<dbReference type="Gene3D" id="3.40.50.300">
    <property type="entry name" value="P-loop containing nucleotide triphosphate hydrolases"/>
    <property type="match status" value="1"/>
</dbReference>
<dbReference type="Pfam" id="PF20441">
    <property type="entry name" value="TerL_nuclease"/>
    <property type="match status" value="1"/>
</dbReference>
<dbReference type="InterPro" id="IPR046461">
    <property type="entry name" value="TerL_ATPase"/>
</dbReference>